<keyword evidence="8" id="KW-0472">Membrane</keyword>
<gene>
    <name evidence="12" type="ORF">LTR05_002363</name>
</gene>
<evidence type="ECO:0000313" key="13">
    <source>
        <dbReference type="Proteomes" id="UP001309876"/>
    </source>
</evidence>
<evidence type="ECO:0000256" key="4">
    <source>
        <dbReference type="ARBA" id="ARBA00022792"/>
    </source>
</evidence>
<keyword evidence="13" id="KW-1185">Reference proteome</keyword>
<evidence type="ECO:0000256" key="9">
    <source>
        <dbReference type="RuleBase" id="RU003945"/>
    </source>
</evidence>
<evidence type="ECO:0000256" key="3">
    <source>
        <dbReference type="ARBA" id="ARBA00022692"/>
    </source>
</evidence>
<evidence type="ECO:0000256" key="10">
    <source>
        <dbReference type="SAM" id="MobiDB-lite"/>
    </source>
</evidence>
<evidence type="ECO:0000256" key="1">
    <source>
        <dbReference type="ARBA" id="ARBA00004448"/>
    </source>
</evidence>
<dbReference type="PANTHER" id="PTHR12428:SF66">
    <property type="entry name" value="MITOCHONDRIAL INNER MEMBRANE PROTEIN OXA1L"/>
    <property type="match status" value="1"/>
</dbReference>
<evidence type="ECO:0000256" key="7">
    <source>
        <dbReference type="ARBA" id="ARBA00023128"/>
    </source>
</evidence>
<accession>A0AAN7T2A9</accession>
<dbReference type="EMBL" id="JAVRRJ010000002">
    <property type="protein sequence ID" value="KAK5088146.1"/>
    <property type="molecule type" value="Genomic_DNA"/>
</dbReference>
<comment type="similarity">
    <text evidence="2 9">Belongs to the OXA1/ALB3/YidC family.</text>
</comment>
<keyword evidence="7" id="KW-0496">Mitochondrion</keyword>
<feature type="compositionally biased region" description="Polar residues" evidence="10">
    <location>
        <begin position="435"/>
        <end position="445"/>
    </location>
</feature>
<reference evidence="12 13" key="1">
    <citation type="submission" date="2023-08" db="EMBL/GenBank/DDBJ databases">
        <title>Black Yeasts Isolated from many extreme environments.</title>
        <authorList>
            <person name="Coleine C."/>
            <person name="Stajich J.E."/>
            <person name="Selbmann L."/>
        </authorList>
    </citation>
    <scope>NUCLEOTIDE SEQUENCE [LARGE SCALE GENOMIC DNA]</scope>
    <source>
        <strain evidence="12 13">CCFEE 5910</strain>
    </source>
</reference>
<keyword evidence="6" id="KW-1133">Transmembrane helix</keyword>
<organism evidence="12 13">
    <name type="scientific">Lithohypha guttulata</name>
    <dbReference type="NCBI Taxonomy" id="1690604"/>
    <lineage>
        <taxon>Eukaryota</taxon>
        <taxon>Fungi</taxon>
        <taxon>Dikarya</taxon>
        <taxon>Ascomycota</taxon>
        <taxon>Pezizomycotina</taxon>
        <taxon>Eurotiomycetes</taxon>
        <taxon>Chaetothyriomycetidae</taxon>
        <taxon>Chaetothyriales</taxon>
        <taxon>Trichomeriaceae</taxon>
        <taxon>Lithohypha</taxon>
    </lineage>
</organism>
<comment type="caution">
    <text evidence="12">The sequence shown here is derived from an EMBL/GenBank/DDBJ whole genome shotgun (WGS) entry which is preliminary data.</text>
</comment>
<feature type="region of interest" description="Disordered" evidence="10">
    <location>
        <begin position="473"/>
        <end position="538"/>
    </location>
</feature>
<comment type="subcellular location">
    <subcellularLocation>
        <location evidence="9">Membrane</location>
        <topology evidence="9">Multi-pass membrane protein</topology>
    </subcellularLocation>
    <subcellularLocation>
        <location evidence="1">Mitochondrion inner membrane</location>
        <topology evidence="1">Multi-pass membrane protein</topology>
    </subcellularLocation>
</comment>
<dbReference type="InterPro" id="IPR001708">
    <property type="entry name" value="YidC/ALB3/OXA1/COX18"/>
</dbReference>
<keyword evidence="3 9" id="KW-0812">Transmembrane</keyword>
<keyword evidence="5" id="KW-0809">Transit peptide</keyword>
<name>A0AAN7T2A9_9EURO</name>
<evidence type="ECO:0000256" key="2">
    <source>
        <dbReference type="ARBA" id="ARBA00009877"/>
    </source>
</evidence>
<proteinExistence type="inferred from homology"/>
<feature type="compositionally biased region" description="Polar residues" evidence="10">
    <location>
        <begin position="475"/>
        <end position="488"/>
    </location>
</feature>
<dbReference type="PANTHER" id="PTHR12428">
    <property type="entry name" value="OXA1"/>
    <property type="match status" value="1"/>
</dbReference>
<dbReference type="GO" id="GO:0032977">
    <property type="term" value="F:membrane insertase activity"/>
    <property type="evidence" value="ECO:0007669"/>
    <property type="project" value="InterPro"/>
</dbReference>
<evidence type="ECO:0000259" key="11">
    <source>
        <dbReference type="Pfam" id="PF02096"/>
    </source>
</evidence>
<dbReference type="Pfam" id="PF02096">
    <property type="entry name" value="60KD_IMP"/>
    <property type="match status" value="1"/>
</dbReference>
<sequence>MASQNSLRQASRILQNSRLHVKPTQIRHYSAQSLLTSRPSSRIHHSSIRAFPSRSIQQTRGFSLWPSSKPADIPHSDVQITTPSDLDQVRTIKANNTSAEISFESHPPNNFEPQIIENAQQGLLEPHGTEPVVLALEDIPERIGYLREVCGLDFGWGPTSTMEWVLEHLHIWGGLSWTAAIVALGFTLRATMLPFLIQSADMSAKMREVSAVTEPIKAKYKLAAMQRDQMKMQQYMMEQRAIYSDAGIKFSKLIYPLAIQLMFGFGAWRTLRNCATLPVPGFVTESWLWLNDLTFSDPYFILPAVSSGLIFITMRTNTKVNMPSGSSAAAAGGLANPHMMNIMSYFLPCLSFVFMVWQPGAVQAYFVASSACGLATAKLLASNPFRRLVGIPPVGGHTPQSAHPGPNVDGPAGATSSKPQPKPFLRERSRVIETTGRTVPTEQPTPSQPAEPQPNISAIDKGVDSIKKRWDEIKSSSQKMTLFGSTPEQRAKENQKAANERALARRKAELEALRRESNRELGVEEEEDDSDDKRRRRR</sequence>
<feature type="domain" description="Membrane insertase YidC/Oxa/ALB C-terminal" evidence="11">
    <location>
        <begin position="177"/>
        <end position="375"/>
    </location>
</feature>
<feature type="compositionally biased region" description="Basic and acidic residues" evidence="10">
    <location>
        <begin position="489"/>
        <end position="522"/>
    </location>
</feature>
<evidence type="ECO:0000256" key="5">
    <source>
        <dbReference type="ARBA" id="ARBA00022946"/>
    </source>
</evidence>
<evidence type="ECO:0000313" key="12">
    <source>
        <dbReference type="EMBL" id="KAK5088146.1"/>
    </source>
</evidence>
<dbReference type="CDD" id="cd20069">
    <property type="entry name" value="5TM_Oxa1-like"/>
    <property type="match status" value="1"/>
</dbReference>
<feature type="region of interest" description="Disordered" evidence="10">
    <location>
        <begin position="391"/>
        <end position="458"/>
    </location>
</feature>
<dbReference type="Proteomes" id="UP001309876">
    <property type="component" value="Unassembled WGS sequence"/>
</dbReference>
<dbReference type="GO" id="GO:0032979">
    <property type="term" value="P:protein insertion into mitochondrial inner membrane from matrix"/>
    <property type="evidence" value="ECO:0007669"/>
    <property type="project" value="TreeGrafter"/>
</dbReference>
<dbReference type="InterPro" id="IPR028055">
    <property type="entry name" value="YidC/Oxa/ALB_C"/>
</dbReference>
<keyword evidence="4" id="KW-0999">Mitochondrion inner membrane</keyword>
<evidence type="ECO:0000256" key="8">
    <source>
        <dbReference type="ARBA" id="ARBA00023136"/>
    </source>
</evidence>
<dbReference type="GO" id="GO:0005743">
    <property type="term" value="C:mitochondrial inner membrane"/>
    <property type="evidence" value="ECO:0007669"/>
    <property type="project" value="UniProtKB-SubCell"/>
</dbReference>
<protein>
    <recommendedName>
        <fullName evidence="11">Membrane insertase YidC/Oxa/ALB C-terminal domain-containing protein</fullName>
    </recommendedName>
</protein>
<evidence type="ECO:0000256" key="6">
    <source>
        <dbReference type="ARBA" id="ARBA00022989"/>
    </source>
</evidence>
<dbReference type="AlphaFoldDB" id="A0AAN7T2A9"/>